<feature type="repeat" description="WD" evidence="3">
    <location>
        <begin position="239"/>
        <end position="261"/>
    </location>
</feature>
<dbReference type="EMBL" id="ML769442">
    <property type="protein sequence ID" value="KAE9401786.1"/>
    <property type="molecule type" value="Genomic_DNA"/>
</dbReference>
<dbReference type="PANTHER" id="PTHR19848">
    <property type="entry name" value="WD40 REPEAT PROTEIN"/>
    <property type="match status" value="1"/>
</dbReference>
<dbReference type="SUPFAM" id="SSF50978">
    <property type="entry name" value="WD40 repeat-like"/>
    <property type="match status" value="1"/>
</dbReference>
<keyword evidence="1 3" id="KW-0853">WD repeat</keyword>
<feature type="repeat" description="WD" evidence="3">
    <location>
        <begin position="263"/>
        <end position="292"/>
    </location>
</feature>
<evidence type="ECO:0000256" key="3">
    <source>
        <dbReference type="PROSITE-ProRule" id="PRU00221"/>
    </source>
</evidence>
<keyword evidence="2" id="KW-0677">Repeat</keyword>
<organism evidence="4 5">
    <name type="scientific">Gymnopus androsaceus JB14</name>
    <dbReference type="NCBI Taxonomy" id="1447944"/>
    <lineage>
        <taxon>Eukaryota</taxon>
        <taxon>Fungi</taxon>
        <taxon>Dikarya</taxon>
        <taxon>Basidiomycota</taxon>
        <taxon>Agaricomycotina</taxon>
        <taxon>Agaricomycetes</taxon>
        <taxon>Agaricomycetidae</taxon>
        <taxon>Agaricales</taxon>
        <taxon>Marasmiineae</taxon>
        <taxon>Omphalotaceae</taxon>
        <taxon>Gymnopus</taxon>
    </lineage>
</organism>
<dbReference type="AlphaFoldDB" id="A0A6A4HUD0"/>
<evidence type="ECO:0000313" key="5">
    <source>
        <dbReference type="Proteomes" id="UP000799118"/>
    </source>
</evidence>
<dbReference type="Pfam" id="PF00400">
    <property type="entry name" value="WD40"/>
    <property type="match status" value="2"/>
</dbReference>
<proteinExistence type="predicted"/>
<dbReference type="Proteomes" id="UP000799118">
    <property type="component" value="Unassembled WGS sequence"/>
</dbReference>
<dbReference type="OrthoDB" id="3266532at2759"/>
<dbReference type="Gene3D" id="2.130.10.10">
    <property type="entry name" value="YVTN repeat-like/Quinoprotein amine dehydrogenase"/>
    <property type="match status" value="1"/>
</dbReference>
<dbReference type="InterPro" id="IPR036322">
    <property type="entry name" value="WD40_repeat_dom_sf"/>
</dbReference>
<dbReference type="PROSITE" id="PS50082">
    <property type="entry name" value="WD_REPEATS_2"/>
    <property type="match status" value="2"/>
</dbReference>
<reference evidence="4" key="1">
    <citation type="journal article" date="2019" name="Environ. Microbiol.">
        <title>Fungal ecological strategies reflected in gene transcription - a case study of two litter decomposers.</title>
        <authorList>
            <person name="Barbi F."/>
            <person name="Kohler A."/>
            <person name="Barry K."/>
            <person name="Baskaran P."/>
            <person name="Daum C."/>
            <person name="Fauchery L."/>
            <person name="Ihrmark K."/>
            <person name="Kuo A."/>
            <person name="LaButti K."/>
            <person name="Lipzen A."/>
            <person name="Morin E."/>
            <person name="Grigoriev I.V."/>
            <person name="Henrissat B."/>
            <person name="Lindahl B."/>
            <person name="Martin F."/>
        </authorList>
    </citation>
    <scope>NUCLEOTIDE SEQUENCE</scope>
    <source>
        <strain evidence="4">JB14</strain>
    </source>
</reference>
<dbReference type="SMART" id="SM00320">
    <property type="entry name" value="WD40"/>
    <property type="match status" value="2"/>
</dbReference>
<accession>A0A6A4HUD0</accession>
<dbReference type="PROSITE" id="PS50294">
    <property type="entry name" value="WD_REPEATS_REGION"/>
    <property type="match status" value="1"/>
</dbReference>
<keyword evidence="5" id="KW-1185">Reference proteome</keyword>
<name>A0A6A4HUD0_9AGAR</name>
<sequence length="330" mass="37556">MCLKHMEQQLRFNICHLESSYIANEDVTNPEMKERIQKYISEELRYSCESWVYHACAMAESSQCWTDIASFMGSTNIVYWMECLSCLNETSQIKTSMDYLANITKILEIGIGSKDISKFISACFLPISQQHSSFICKCIGHAPRENMAGRLYWQKLKGYSESKTRSVESILEGRNKSNQCRGMCILCGILPRWEADYFGVNRQKSENLECRDRSSHWGAIERTCRFSSVSGIFPRWKRIVSGSVDKSVRIWSAETGLRIGEPLRGHTDSVSSVAYSPDGKQIVSGSTEKTVKNLECRDRSSHWGATERTYSSVLSVACSPNRKQISFRIS</sequence>
<dbReference type="PANTHER" id="PTHR19848:SF8">
    <property type="entry name" value="F-BOX AND WD REPEAT DOMAIN CONTAINING 7"/>
    <property type="match status" value="1"/>
</dbReference>
<protein>
    <submittedName>
        <fullName evidence="4">Uncharacterized protein</fullName>
    </submittedName>
</protein>
<evidence type="ECO:0000313" key="4">
    <source>
        <dbReference type="EMBL" id="KAE9401786.1"/>
    </source>
</evidence>
<gene>
    <name evidence="4" type="ORF">BT96DRAFT_594405</name>
</gene>
<evidence type="ECO:0000256" key="2">
    <source>
        <dbReference type="ARBA" id="ARBA00022737"/>
    </source>
</evidence>
<evidence type="ECO:0000256" key="1">
    <source>
        <dbReference type="ARBA" id="ARBA00022574"/>
    </source>
</evidence>
<dbReference type="InterPro" id="IPR001680">
    <property type="entry name" value="WD40_rpt"/>
</dbReference>
<dbReference type="InterPro" id="IPR015943">
    <property type="entry name" value="WD40/YVTN_repeat-like_dom_sf"/>
</dbReference>